<feature type="transmembrane region" description="Helical" evidence="4">
    <location>
        <begin position="89"/>
        <end position="112"/>
    </location>
</feature>
<sequence length="297" mass="33159">MWSAREGAAEGNGKICSDVVVMDDRAVATGMPPGPMVSTLNVTKSSKVHIGPKIVSVTQNVHNAEMIKGRFVGLELVSSKHSRRVRCSVAVFICWALIVAIGLIVYLIYVAMPKQTRLDIGLNETWYLRRGDWQAMPAYAVNFLQLPLSNVIIGHSAATSCQRRFDCIETVMGIQQNHLRRSFDDIGPNFLVGGDDGWVFEGRGANVFGAMVVNYNRISISIMFIGDYTRIYPNQYQFDHINILLDRLVEVGVLRPDYTVWGQCQVNPDTFSPGWRLVNNLSSINNWNSSNTQGCLR</sequence>
<comment type="similarity">
    <text evidence="1">Belongs to the N-acetylmuramoyl-L-alanine amidase 2 family.</text>
</comment>
<dbReference type="InterPro" id="IPR002502">
    <property type="entry name" value="Amidase_domain"/>
</dbReference>
<evidence type="ECO:0000256" key="4">
    <source>
        <dbReference type="SAM" id="Phobius"/>
    </source>
</evidence>
<keyword evidence="4" id="KW-1133">Transmembrane helix</keyword>
<dbReference type="PANTHER" id="PTHR11022:SF41">
    <property type="entry name" value="PEPTIDOGLYCAN-RECOGNITION PROTEIN LC-RELATED"/>
    <property type="match status" value="1"/>
</dbReference>
<keyword evidence="4" id="KW-0812">Transmembrane</keyword>
<proteinExistence type="inferred from homology"/>
<organism evidence="6 7">
    <name type="scientific">Brenthis ino</name>
    <name type="common">lesser marbled fritillary</name>
    <dbReference type="NCBI Taxonomy" id="405034"/>
    <lineage>
        <taxon>Eukaryota</taxon>
        <taxon>Metazoa</taxon>
        <taxon>Ecdysozoa</taxon>
        <taxon>Arthropoda</taxon>
        <taxon>Hexapoda</taxon>
        <taxon>Insecta</taxon>
        <taxon>Pterygota</taxon>
        <taxon>Neoptera</taxon>
        <taxon>Endopterygota</taxon>
        <taxon>Lepidoptera</taxon>
        <taxon>Glossata</taxon>
        <taxon>Ditrysia</taxon>
        <taxon>Papilionoidea</taxon>
        <taxon>Nymphalidae</taxon>
        <taxon>Heliconiinae</taxon>
        <taxon>Argynnini</taxon>
        <taxon>Brenthis</taxon>
    </lineage>
</organism>
<evidence type="ECO:0000259" key="5">
    <source>
        <dbReference type="SMART" id="SM00701"/>
    </source>
</evidence>
<keyword evidence="2" id="KW-0399">Innate immunity</keyword>
<dbReference type="InterPro" id="IPR036505">
    <property type="entry name" value="Amidase/PGRP_sf"/>
</dbReference>
<dbReference type="Gene3D" id="3.40.80.10">
    <property type="entry name" value="Peptidoglycan recognition protein-like"/>
    <property type="match status" value="1"/>
</dbReference>
<dbReference type="Proteomes" id="UP000838878">
    <property type="component" value="Chromosome 11"/>
</dbReference>
<dbReference type="InterPro" id="IPR015510">
    <property type="entry name" value="PGRP"/>
</dbReference>
<keyword evidence="7" id="KW-1185">Reference proteome</keyword>
<dbReference type="GO" id="GO:0008270">
    <property type="term" value="F:zinc ion binding"/>
    <property type="evidence" value="ECO:0007669"/>
    <property type="project" value="InterPro"/>
</dbReference>
<name>A0A8J9Y7C2_9NEOP</name>
<evidence type="ECO:0000313" key="7">
    <source>
        <dbReference type="Proteomes" id="UP000838878"/>
    </source>
</evidence>
<dbReference type="EMBL" id="OV170231">
    <property type="protein sequence ID" value="CAH0716010.1"/>
    <property type="molecule type" value="Genomic_DNA"/>
</dbReference>
<dbReference type="Pfam" id="PF01510">
    <property type="entry name" value="Amidase_2"/>
    <property type="match status" value="1"/>
</dbReference>
<evidence type="ECO:0000256" key="1">
    <source>
        <dbReference type="ARBA" id="ARBA00007553"/>
    </source>
</evidence>
<feature type="domain" description="Peptidoglycan recognition protein family" evidence="5">
    <location>
        <begin position="128"/>
        <end position="267"/>
    </location>
</feature>
<evidence type="ECO:0000256" key="3">
    <source>
        <dbReference type="ARBA" id="ARBA00022859"/>
    </source>
</evidence>
<dbReference type="SUPFAM" id="SSF55846">
    <property type="entry name" value="N-acetylmuramoyl-L-alanine amidase-like"/>
    <property type="match status" value="1"/>
</dbReference>
<keyword evidence="3" id="KW-0391">Immunity</keyword>
<dbReference type="AlphaFoldDB" id="A0A8J9Y7C2"/>
<gene>
    <name evidence="6" type="ORF">BINO364_LOCUS2856</name>
</gene>
<keyword evidence="4" id="KW-0472">Membrane</keyword>
<evidence type="ECO:0000256" key="2">
    <source>
        <dbReference type="ARBA" id="ARBA00022588"/>
    </source>
</evidence>
<dbReference type="CDD" id="cd06583">
    <property type="entry name" value="PGRP"/>
    <property type="match status" value="1"/>
</dbReference>
<reference evidence="6" key="1">
    <citation type="submission" date="2021-12" db="EMBL/GenBank/DDBJ databases">
        <authorList>
            <person name="Martin H S."/>
        </authorList>
    </citation>
    <scope>NUCLEOTIDE SEQUENCE</scope>
</reference>
<dbReference type="GO" id="GO:0009253">
    <property type="term" value="P:peptidoglycan catabolic process"/>
    <property type="evidence" value="ECO:0007669"/>
    <property type="project" value="InterPro"/>
</dbReference>
<dbReference type="SMART" id="SM00701">
    <property type="entry name" value="PGRP"/>
    <property type="match status" value="1"/>
</dbReference>
<accession>A0A8J9Y7C2</accession>
<dbReference type="PANTHER" id="PTHR11022">
    <property type="entry name" value="PEPTIDOGLYCAN RECOGNITION PROTEIN"/>
    <property type="match status" value="1"/>
</dbReference>
<evidence type="ECO:0000313" key="6">
    <source>
        <dbReference type="EMBL" id="CAH0716010.1"/>
    </source>
</evidence>
<feature type="non-terminal residue" evidence="6">
    <location>
        <position position="297"/>
    </location>
</feature>
<dbReference type="GO" id="GO:0045087">
    <property type="term" value="P:innate immune response"/>
    <property type="evidence" value="ECO:0007669"/>
    <property type="project" value="UniProtKB-KW"/>
</dbReference>
<protein>
    <recommendedName>
        <fullName evidence="5">Peptidoglycan recognition protein family domain-containing protein</fullName>
    </recommendedName>
</protein>
<dbReference type="GO" id="GO:0008745">
    <property type="term" value="F:N-acetylmuramoyl-L-alanine amidase activity"/>
    <property type="evidence" value="ECO:0007669"/>
    <property type="project" value="InterPro"/>
</dbReference>
<dbReference type="InterPro" id="IPR006619">
    <property type="entry name" value="PGRP_domain_met/bac"/>
</dbReference>
<dbReference type="OrthoDB" id="10001926at2759"/>